<dbReference type="Proteomes" id="UP000323142">
    <property type="component" value="Unassembled WGS sequence"/>
</dbReference>
<protein>
    <recommendedName>
        <fullName evidence="1">DUF6894 domain-containing protein</fullName>
    </recommendedName>
</protein>
<comment type="caution">
    <text evidence="2">The sequence shown here is derived from an EMBL/GenBank/DDBJ whole genome shotgun (WGS) entry which is preliminary data.</text>
</comment>
<evidence type="ECO:0000313" key="2">
    <source>
        <dbReference type="EMBL" id="KAA2235987.1"/>
    </source>
</evidence>
<gene>
    <name evidence="2" type="ORF">F0L46_17140</name>
</gene>
<organism evidence="2 3">
    <name type="scientific">Salinarimonas soli</name>
    <dbReference type="NCBI Taxonomy" id="1638099"/>
    <lineage>
        <taxon>Bacteria</taxon>
        <taxon>Pseudomonadati</taxon>
        <taxon>Pseudomonadota</taxon>
        <taxon>Alphaproteobacteria</taxon>
        <taxon>Hyphomicrobiales</taxon>
        <taxon>Salinarimonadaceae</taxon>
        <taxon>Salinarimonas</taxon>
    </lineage>
</organism>
<dbReference type="AlphaFoldDB" id="A0A5B2VCX4"/>
<dbReference type="InterPro" id="IPR054189">
    <property type="entry name" value="DUF6894"/>
</dbReference>
<keyword evidence="3" id="KW-1185">Reference proteome</keyword>
<sequence>MARFYFDIADGDHINTDDSGHDLADAQAARTRAVDALRHIASDLLSAGDEQSLLVTVRDENGDRILTAGLVAKILPSR</sequence>
<feature type="domain" description="DUF6894" evidence="1">
    <location>
        <begin position="3"/>
        <end position="68"/>
    </location>
</feature>
<dbReference type="RefSeq" id="WP_149819762.1">
    <property type="nucleotide sequence ID" value="NZ_VUOA01000030.1"/>
</dbReference>
<dbReference type="EMBL" id="VUOA01000030">
    <property type="protein sequence ID" value="KAA2235987.1"/>
    <property type="molecule type" value="Genomic_DNA"/>
</dbReference>
<proteinExistence type="predicted"/>
<accession>A0A5B2VCX4</accession>
<reference evidence="2 3" key="1">
    <citation type="submission" date="2019-09" db="EMBL/GenBank/DDBJ databases">
        <title>Salinarimonas rosea gen. nov., sp. nov., a new member of the a-2 subgroup of the Proteobacteria.</title>
        <authorList>
            <person name="Liu J."/>
        </authorList>
    </citation>
    <scope>NUCLEOTIDE SEQUENCE [LARGE SCALE GENOMIC DNA]</scope>
    <source>
        <strain evidence="2 3">BN140002</strain>
    </source>
</reference>
<reference evidence="2 3" key="2">
    <citation type="submission" date="2019-09" db="EMBL/GenBank/DDBJ databases">
        <authorList>
            <person name="Jin C."/>
        </authorList>
    </citation>
    <scope>NUCLEOTIDE SEQUENCE [LARGE SCALE GENOMIC DNA]</scope>
    <source>
        <strain evidence="2 3">BN140002</strain>
    </source>
</reference>
<name>A0A5B2VCX4_9HYPH</name>
<evidence type="ECO:0000313" key="3">
    <source>
        <dbReference type="Proteomes" id="UP000323142"/>
    </source>
</evidence>
<evidence type="ECO:0000259" key="1">
    <source>
        <dbReference type="Pfam" id="PF21834"/>
    </source>
</evidence>
<dbReference type="Pfam" id="PF21834">
    <property type="entry name" value="DUF6894"/>
    <property type="match status" value="1"/>
</dbReference>
<dbReference type="OrthoDB" id="8094360at2"/>